<organism evidence="1 2">
    <name type="scientific">Pistacia atlantica</name>
    <dbReference type="NCBI Taxonomy" id="434234"/>
    <lineage>
        <taxon>Eukaryota</taxon>
        <taxon>Viridiplantae</taxon>
        <taxon>Streptophyta</taxon>
        <taxon>Embryophyta</taxon>
        <taxon>Tracheophyta</taxon>
        <taxon>Spermatophyta</taxon>
        <taxon>Magnoliopsida</taxon>
        <taxon>eudicotyledons</taxon>
        <taxon>Gunneridae</taxon>
        <taxon>Pentapetalae</taxon>
        <taxon>rosids</taxon>
        <taxon>malvids</taxon>
        <taxon>Sapindales</taxon>
        <taxon>Anacardiaceae</taxon>
        <taxon>Pistacia</taxon>
    </lineage>
</organism>
<evidence type="ECO:0000313" key="1">
    <source>
        <dbReference type="EMBL" id="KAJ0099992.1"/>
    </source>
</evidence>
<dbReference type="Proteomes" id="UP001164250">
    <property type="component" value="Chromosome 4"/>
</dbReference>
<gene>
    <name evidence="1" type="ORF">Patl1_20102</name>
</gene>
<dbReference type="EMBL" id="CM047900">
    <property type="protein sequence ID" value="KAJ0099992.1"/>
    <property type="molecule type" value="Genomic_DNA"/>
</dbReference>
<accession>A0ACC1BME9</accession>
<name>A0ACC1BME9_9ROSI</name>
<evidence type="ECO:0000313" key="2">
    <source>
        <dbReference type="Proteomes" id="UP001164250"/>
    </source>
</evidence>
<keyword evidence="2" id="KW-1185">Reference proteome</keyword>
<sequence length="642" mass="70587">MGDMENEVLPDGWRVEMRVRKNGRKDKVYIEKVEAEGLPPGWIKEIRVTKTANKVRKDPVINRHFALLAFFDLLCFPVVYIDPVSGYFFRSMRDASRYLETGKIGRLAYKPKDKGSNDGGHDEELENDKCDKQKLEVPVAETPVVDQSTTSPTVAKKQKLETPGTKTPVVDWSTKASNIAENEDALNSAGTGEQTENEDALNSDSTGERICLTERASNQNGAGIVLSSSNVPEAKDSSKMDGEKDSDKSASLSTPAVEVLPDRKSSEGGDTRDENKNTGPGKCGSRKKKVLNLPRRASKRLAGVALDPTPELKPITRGRRAVDKQSDEIIASTLEGLAPQISQQPNELKDEPKSNHGCDTTKSSDDSLKSSKSWHLSQDSNEHAEKTETDYNSDKKLGCDVVLPQTNQDKAETDSKADVKPGPLLDLPFGTNQDKAETESKADVKPGPLLDLPFGELLSDPCIAFAIKTLTGATFDTSNTTEVSLGSNNSIFEGFSTSEEHSGKIKTETEGVEKQNNLAIPKEQAVKVKSSYETDENPGLPLDLPFADIWRDPCIEFAIKTLTSSNPVGCDLDIQDYFQQQHNTSQTQASNNFCQTEFLCQQYDVLEKQVSREQGRNGNVRIQSSGEKGLRQHGEKRCNECH</sequence>
<proteinExistence type="predicted"/>
<protein>
    <submittedName>
        <fullName evidence="1">Uncharacterized protein</fullName>
    </submittedName>
</protein>
<comment type="caution">
    <text evidence="1">The sequence shown here is derived from an EMBL/GenBank/DDBJ whole genome shotgun (WGS) entry which is preliminary data.</text>
</comment>
<reference evidence="2" key="1">
    <citation type="journal article" date="2023" name="G3 (Bethesda)">
        <title>Genome assembly and association tests identify interacting loci associated with vigor, precocity, and sex in interspecific pistachio rootstocks.</title>
        <authorList>
            <person name="Palmer W."/>
            <person name="Jacygrad E."/>
            <person name="Sagayaradj S."/>
            <person name="Cavanaugh K."/>
            <person name="Han R."/>
            <person name="Bertier L."/>
            <person name="Beede B."/>
            <person name="Kafkas S."/>
            <person name="Golino D."/>
            <person name="Preece J."/>
            <person name="Michelmore R."/>
        </authorList>
    </citation>
    <scope>NUCLEOTIDE SEQUENCE [LARGE SCALE GENOMIC DNA]</scope>
</reference>